<dbReference type="Gene3D" id="3.40.50.1390">
    <property type="entry name" value="Resolvase, N-terminal catalytic domain"/>
    <property type="match status" value="1"/>
</dbReference>
<dbReference type="PANTHER" id="PTHR30461:SF23">
    <property type="entry name" value="DNA RECOMBINASE-RELATED"/>
    <property type="match status" value="1"/>
</dbReference>
<dbReference type="Proteomes" id="UP001352223">
    <property type="component" value="Unassembled WGS sequence"/>
</dbReference>
<dbReference type="CDD" id="cd00338">
    <property type="entry name" value="Ser_Recombinase"/>
    <property type="match status" value="1"/>
</dbReference>
<dbReference type="SMART" id="SM00857">
    <property type="entry name" value="Resolvase"/>
    <property type="match status" value="1"/>
</dbReference>
<organism evidence="2 3">
    <name type="scientific">Streptomyces kunmingensis</name>
    <dbReference type="NCBI Taxonomy" id="68225"/>
    <lineage>
        <taxon>Bacteria</taxon>
        <taxon>Bacillati</taxon>
        <taxon>Actinomycetota</taxon>
        <taxon>Actinomycetes</taxon>
        <taxon>Kitasatosporales</taxon>
        <taxon>Streptomycetaceae</taxon>
        <taxon>Streptomyces</taxon>
    </lineage>
</organism>
<evidence type="ECO:0000259" key="1">
    <source>
        <dbReference type="PROSITE" id="PS51737"/>
    </source>
</evidence>
<reference evidence="2 3" key="1">
    <citation type="submission" date="2022-10" db="EMBL/GenBank/DDBJ databases">
        <authorList>
            <person name="Xie J."/>
            <person name="Shen N."/>
        </authorList>
    </citation>
    <scope>NUCLEOTIDE SEQUENCE [LARGE SCALE GENOMIC DNA]</scope>
    <source>
        <strain evidence="2 3">DSM 41681</strain>
    </source>
</reference>
<dbReference type="InterPro" id="IPR050639">
    <property type="entry name" value="SSR_resolvase"/>
</dbReference>
<name>A0ABU6CPU5_9ACTN</name>
<sequence>MAEREPSVPLELASGIAHPTKKITPHPWAQRAVEDLRGVPAEAPSVQTALALRGRGHRLVVAYCRVSTDAHKRDGHAARDQTWHCTRIAAAHNLIVVHRYIDNHKSASKPGIWRPDFEEMIDALRRDGTTAGYPVDGIVCVADDRLYRDPYTYERLHSAFVAHGHRVYVDALGIHDLYGAEGASRGAEAALAARSESLKQQQRARMNHRARAERGDPVSVHRPFGWNEDKITLHPGESPVVREGVQSLINGANLSAVTRDFVASGLPTSLGNPWQLQTVKQILRNPRICGYRKLQGELLADSAGVPVLGRWEPIVTPEAWRTAEAMLTGNRHAGGWDRKGLTPGAPGRYLLTGLVRRGAGLPDGSRCGAQMYGAPYGSSHVYRCRTSVDGGCGRTSRQGENVDRQVTEWAIAKLIETGRLGTGQLPWPHERNLQLTRRRRAALEQRWHSQEIPDTEYFESLGALESDIKHLVTARKDWCARLAVHRPQPLGELPTAWQALPQNVKQDMLRGLFAAVVVLPAVKGSHRFDPTRLVPVWRTDA</sequence>
<evidence type="ECO:0000313" key="2">
    <source>
        <dbReference type="EMBL" id="MEB3966687.1"/>
    </source>
</evidence>
<dbReference type="EMBL" id="JAOZYB010000367">
    <property type="protein sequence ID" value="MEB3966687.1"/>
    <property type="molecule type" value="Genomic_DNA"/>
</dbReference>
<dbReference type="InterPro" id="IPR006119">
    <property type="entry name" value="Resolv_N"/>
</dbReference>
<protein>
    <submittedName>
        <fullName evidence="2">Recombinase family protein</fullName>
    </submittedName>
</protein>
<keyword evidence="3" id="KW-1185">Reference proteome</keyword>
<comment type="caution">
    <text evidence="2">The sequence shown here is derived from an EMBL/GenBank/DDBJ whole genome shotgun (WGS) entry which is preliminary data.</text>
</comment>
<feature type="domain" description="Recombinase" evidence="1">
    <location>
        <begin position="223"/>
        <end position="333"/>
    </location>
</feature>
<dbReference type="RefSeq" id="WP_324776224.1">
    <property type="nucleotide sequence ID" value="NZ_BAAATS010000002.1"/>
</dbReference>
<dbReference type="Pfam" id="PF00239">
    <property type="entry name" value="Resolvase"/>
    <property type="match status" value="1"/>
</dbReference>
<dbReference type="PROSITE" id="PS51737">
    <property type="entry name" value="RECOMBINASE_DNA_BIND"/>
    <property type="match status" value="1"/>
</dbReference>
<proteinExistence type="predicted"/>
<gene>
    <name evidence="2" type="ORF">OKJ48_41630</name>
</gene>
<dbReference type="InterPro" id="IPR011109">
    <property type="entry name" value="DNA_bind_recombinase_dom"/>
</dbReference>
<dbReference type="Pfam" id="PF07508">
    <property type="entry name" value="Recombinase"/>
    <property type="match status" value="1"/>
</dbReference>
<evidence type="ECO:0000313" key="3">
    <source>
        <dbReference type="Proteomes" id="UP001352223"/>
    </source>
</evidence>
<dbReference type="Gene3D" id="3.90.1750.20">
    <property type="entry name" value="Putative Large Serine Recombinase, Chain B, Domain 2"/>
    <property type="match status" value="1"/>
</dbReference>
<dbReference type="InterPro" id="IPR038109">
    <property type="entry name" value="DNA_bind_recomb_sf"/>
</dbReference>
<dbReference type="SUPFAM" id="SSF53041">
    <property type="entry name" value="Resolvase-like"/>
    <property type="match status" value="1"/>
</dbReference>
<dbReference type="PANTHER" id="PTHR30461">
    <property type="entry name" value="DNA-INVERTASE FROM LAMBDOID PROPHAGE"/>
    <property type="match status" value="1"/>
</dbReference>
<accession>A0ABU6CPU5</accession>
<dbReference type="InterPro" id="IPR036162">
    <property type="entry name" value="Resolvase-like_N_sf"/>
</dbReference>